<accession>A0ABU6TTG0</accession>
<comment type="caution">
    <text evidence="1">The sequence shown here is derived from an EMBL/GenBank/DDBJ whole genome shotgun (WGS) entry which is preliminary data.</text>
</comment>
<keyword evidence="2" id="KW-1185">Reference proteome</keyword>
<reference evidence="1 2" key="1">
    <citation type="journal article" date="2023" name="Plants (Basel)">
        <title>Bridging the Gap: Combining Genomics and Transcriptomics Approaches to Understand Stylosanthes scabra, an Orphan Legume from the Brazilian Caatinga.</title>
        <authorList>
            <person name="Ferreira-Neto J.R.C."/>
            <person name="da Silva M.D."/>
            <person name="Binneck E."/>
            <person name="de Melo N.F."/>
            <person name="da Silva R.H."/>
            <person name="de Melo A.L.T.M."/>
            <person name="Pandolfi V."/>
            <person name="Bustamante F.O."/>
            <person name="Brasileiro-Vidal A.C."/>
            <person name="Benko-Iseppon A.M."/>
        </authorList>
    </citation>
    <scope>NUCLEOTIDE SEQUENCE [LARGE SCALE GENOMIC DNA]</scope>
    <source>
        <tissue evidence="1">Leaves</tissue>
    </source>
</reference>
<name>A0ABU6TTG0_9FABA</name>
<gene>
    <name evidence="1" type="ORF">PIB30_082706</name>
</gene>
<dbReference type="EMBL" id="JASCZI010091902">
    <property type="protein sequence ID" value="MED6151451.1"/>
    <property type="molecule type" value="Genomic_DNA"/>
</dbReference>
<protein>
    <submittedName>
        <fullName evidence="1">Uncharacterized protein</fullName>
    </submittedName>
</protein>
<proteinExistence type="predicted"/>
<dbReference type="Proteomes" id="UP001341840">
    <property type="component" value="Unassembled WGS sequence"/>
</dbReference>
<organism evidence="1 2">
    <name type="scientific">Stylosanthes scabra</name>
    <dbReference type="NCBI Taxonomy" id="79078"/>
    <lineage>
        <taxon>Eukaryota</taxon>
        <taxon>Viridiplantae</taxon>
        <taxon>Streptophyta</taxon>
        <taxon>Embryophyta</taxon>
        <taxon>Tracheophyta</taxon>
        <taxon>Spermatophyta</taxon>
        <taxon>Magnoliopsida</taxon>
        <taxon>eudicotyledons</taxon>
        <taxon>Gunneridae</taxon>
        <taxon>Pentapetalae</taxon>
        <taxon>rosids</taxon>
        <taxon>fabids</taxon>
        <taxon>Fabales</taxon>
        <taxon>Fabaceae</taxon>
        <taxon>Papilionoideae</taxon>
        <taxon>50 kb inversion clade</taxon>
        <taxon>dalbergioids sensu lato</taxon>
        <taxon>Dalbergieae</taxon>
        <taxon>Pterocarpus clade</taxon>
        <taxon>Stylosanthes</taxon>
    </lineage>
</organism>
<sequence>MSEFSIQRSITSSGATVLPRNLDELAKKLPSTRATMVTRDFQILLIPKTMVARLLGSRIPSYLVFLRFSKKLFKDFPSSKKRWPRRVSPKLTTPLRPLETLLLPKKAQCLGQAAGNSRLGAFRPKVLLRKLANPTSQLYEFGVLFWTNSKPRIWQSNTSKVQTLLQHCTLGQNGPKSNKRQRSNPSQLLQLKRNIPHWVPFIKDA</sequence>
<evidence type="ECO:0000313" key="2">
    <source>
        <dbReference type="Proteomes" id="UP001341840"/>
    </source>
</evidence>
<evidence type="ECO:0000313" key="1">
    <source>
        <dbReference type="EMBL" id="MED6151451.1"/>
    </source>
</evidence>